<accession>A0A913Z3Y8</accession>
<feature type="signal peptide" evidence="1">
    <location>
        <begin position="1"/>
        <end position="19"/>
    </location>
</feature>
<name>A0A913Z3Y8_PATMI</name>
<feature type="chain" id="PRO_5036811348" evidence="1">
    <location>
        <begin position="20"/>
        <end position="333"/>
    </location>
</feature>
<dbReference type="OrthoDB" id="5959603at2759"/>
<sequence>MNHFRVLVVCCLFLQLTFGVSLPLSRREDTRSRFDDLRRKLGGPKTGRSTTVSEQLTVPTIIRYSTFHVEGLAQDEETWFVAKLCGGNTVGKAINVTMVLNNNLGWEPVKGVVNFAVIDSFFQGGVLCTNKDSNGDATPHCLIESWPNEHNIIILAKAGPVSGIALSLAVEIFEQGSPAALQVKANIPSRALPTILSLMKGFDPLSLPPYPIPLTETVSVFPAVSLAYQQQAIIKFSMCSNTEAHVFSVSSTVTSADGESSFAQYICDTLPCDVGLNNIAHNGEQQASNVIATDPIVNSDLYVVVVNWGGAYDEDSENYVGNFMYHAKQDKIA</sequence>
<dbReference type="RefSeq" id="XP_038046509.1">
    <property type="nucleotide sequence ID" value="XM_038190581.1"/>
</dbReference>
<dbReference type="EnsemblMetazoa" id="XM_038190581.1">
    <property type="protein sequence ID" value="XP_038046509.1"/>
    <property type="gene ID" value="LOC119720749"/>
</dbReference>
<dbReference type="GeneID" id="119720749"/>
<keyword evidence="1" id="KW-0732">Signal</keyword>
<dbReference type="Proteomes" id="UP000887568">
    <property type="component" value="Unplaced"/>
</dbReference>
<protein>
    <submittedName>
        <fullName evidence="2">Uncharacterized protein</fullName>
    </submittedName>
</protein>
<reference evidence="2" key="1">
    <citation type="submission" date="2022-11" db="UniProtKB">
        <authorList>
            <consortium name="EnsemblMetazoa"/>
        </authorList>
    </citation>
    <scope>IDENTIFICATION</scope>
</reference>
<keyword evidence="3" id="KW-1185">Reference proteome</keyword>
<evidence type="ECO:0000313" key="2">
    <source>
        <dbReference type="EnsemblMetazoa" id="XP_038046509.1"/>
    </source>
</evidence>
<dbReference type="AlphaFoldDB" id="A0A913Z3Y8"/>
<proteinExistence type="predicted"/>
<evidence type="ECO:0000256" key="1">
    <source>
        <dbReference type="SAM" id="SignalP"/>
    </source>
</evidence>
<evidence type="ECO:0000313" key="3">
    <source>
        <dbReference type="Proteomes" id="UP000887568"/>
    </source>
</evidence>
<organism evidence="2 3">
    <name type="scientific">Patiria miniata</name>
    <name type="common">Bat star</name>
    <name type="synonym">Asterina miniata</name>
    <dbReference type="NCBI Taxonomy" id="46514"/>
    <lineage>
        <taxon>Eukaryota</taxon>
        <taxon>Metazoa</taxon>
        <taxon>Echinodermata</taxon>
        <taxon>Eleutherozoa</taxon>
        <taxon>Asterozoa</taxon>
        <taxon>Asteroidea</taxon>
        <taxon>Valvatacea</taxon>
        <taxon>Valvatida</taxon>
        <taxon>Asterinidae</taxon>
        <taxon>Patiria</taxon>
    </lineage>
</organism>